<gene>
    <name evidence="2" type="ORF">PILCRDRAFT_12925</name>
</gene>
<evidence type="ECO:0000313" key="3">
    <source>
        <dbReference type="Proteomes" id="UP000054166"/>
    </source>
</evidence>
<feature type="compositionally biased region" description="Polar residues" evidence="1">
    <location>
        <begin position="24"/>
        <end position="42"/>
    </location>
</feature>
<reference evidence="2 3" key="1">
    <citation type="submission" date="2014-04" db="EMBL/GenBank/DDBJ databases">
        <authorList>
            <consortium name="DOE Joint Genome Institute"/>
            <person name="Kuo A."/>
            <person name="Tarkka M."/>
            <person name="Buscot F."/>
            <person name="Kohler A."/>
            <person name="Nagy L.G."/>
            <person name="Floudas D."/>
            <person name="Copeland A."/>
            <person name="Barry K.W."/>
            <person name="Cichocki N."/>
            <person name="Veneault-Fourrey C."/>
            <person name="LaButti K."/>
            <person name="Lindquist E.A."/>
            <person name="Lipzen A."/>
            <person name="Lundell T."/>
            <person name="Morin E."/>
            <person name="Murat C."/>
            <person name="Sun H."/>
            <person name="Tunlid A."/>
            <person name="Henrissat B."/>
            <person name="Grigoriev I.V."/>
            <person name="Hibbett D.S."/>
            <person name="Martin F."/>
            <person name="Nordberg H.P."/>
            <person name="Cantor M.N."/>
            <person name="Hua S.X."/>
        </authorList>
    </citation>
    <scope>NUCLEOTIDE SEQUENCE [LARGE SCALE GENOMIC DNA]</scope>
    <source>
        <strain evidence="2 3">F 1598</strain>
    </source>
</reference>
<protein>
    <recommendedName>
        <fullName evidence="4">Retrotransposon gag domain-containing protein</fullName>
    </recommendedName>
</protein>
<feature type="region of interest" description="Disordered" evidence="1">
    <location>
        <begin position="68"/>
        <end position="145"/>
    </location>
</feature>
<dbReference type="EMBL" id="KN833036">
    <property type="protein sequence ID" value="KIM76333.1"/>
    <property type="molecule type" value="Genomic_DNA"/>
</dbReference>
<dbReference type="HOGENOM" id="CLU_091208_0_0_1"/>
<evidence type="ECO:0000256" key="1">
    <source>
        <dbReference type="SAM" id="MobiDB-lite"/>
    </source>
</evidence>
<feature type="region of interest" description="Disordered" evidence="1">
    <location>
        <begin position="1"/>
        <end position="42"/>
    </location>
</feature>
<feature type="compositionally biased region" description="Low complexity" evidence="1">
    <location>
        <begin position="79"/>
        <end position="90"/>
    </location>
</feature>
<dbReference type="AlphaFoldDB" id="A0A0C3AQX0"/>
<name>A0A0C3AQX0_PILCF</name>
<organism evidence="2 3">
    <name type="scientific">Piloderma croceum (strain F 1598)</name>
    <dbReference type="NCBI Taxonomy" id="765440"/>
    <lineage>
        <taxon>Eukaryota</taxon>
        <taxon>Fungi</taxon>
        <taxon>Dikarya</taxon>
        <taxon>Basidiomycota</taxon>
        <taxon>Agaricomycotina</taxon>
        <taxon>Agaricomycetes</taxon>
        <taxon>Agaricomycetidae</taxon>
        <taxon>Atheliales</taxon>
        <taxon>Atheliaceae</taxon>
        <taxon>Piloderma</taxon>
    </lineage>
</organism>
<proteinExistence type="predicted"/>
<feature type="compositionally biased region" description="Basic residues" evidence="1">
    <location>
        <begin position="134"/>
        <end position="145"/>
    </location>
</feature>
<dbReference type="OrthoDB" id="3267748at2759"/>
<sequence>MPVVAEQSHAANLNDQTLVPKGTESANGKANTNMGNNSSVPLTFGSTPVGIALDTDVVSSKLPKASGLRRAMHGDGPPSHSDSSSTSASSNEYGRRGREHKSNSDSDGSEQFHGRDLFRKEPDSDHSSDSEGARRRKRDKRRRHRAKLQELKYQQSFLKQDPPFKYQGEIQASLFKKWVREVRDWIKRGWLSTKQGIELSGKYCGGKAYKFFERDILNARKKYTLAAYFEAMFDYLFPATFRMDQRDRFDACTQREMSALDFLRQLQDIADTVGDLDDGDIILGFWRRCKT</sequence>
<dbReference type="STRING" id="765440.A0A0C3AQX0"/>
<evidence type="ECO:0000313" key="2">
    <source>
        <dbReference type="EMBL" id="KIM76333.1"/>
    </source>
</evidence>
<keyword evidence="3" id="KW-1185">Reference proteome</keyword>
<feature type="compositionally biased region" description="Basic and acidic residues" evidence="1">
    <location>
        <begin position="93"/>
        <end position="133"/>
    </location>
</feature>
<dbReference type="Proteomes" id="UP000054166">
    <property type="component" value="Unassembled WGS sequence"/>
</dbReference>
<accession>A0A0C3AQX0</accession>
<evidence type="ECO:0008006" key="4">
    <source>
        <dbReference type="Google" id="ProtNLM"/>
    </source>
</evidence>
<reference evidence="3" key="2">
    <citation type="submission" date="2015-01" db="EMBL/GenBank/DDBJ databases">
        <title>Evolutionary Origins and Diversification of the Mycorrhizal Mutualists.</title>
        <authorList>
            <consortium name="DOE Joint Genome Institute"/>
            <consortium name="Mycorrhizal Genomics Consortium"/>
            <person name="Kohler A."/>
            <person name="Kuo A."/>
            <person name="Nagy L.G."/>
            <person name="Floudas D."/>
            <person name="Copeland A."/>
            <person name="Barry K.W."/>
            <person name="Cichocki N."/>
            <person name="Veneault-Fourrey C."/>
            <person name="LaButti K."/>
            <person name="Lindquist E.A."/>
            <person name="Lipzen A."/>
            <person name="Lundell T."/>
            <person name="Morin E."/>
            <person name="Murat C."/>
            <person name="Riley R."/>
            <person name="Ohm R."/>
            <person name="Sun H."/>
            <person name="Tunlid A."/>
            <person name="Henrissat B."/>
            <person name="Grigoriev I.V."/>
            <person name="Hibbett D.S."/>
            <person name="Martin F."/>
        </authorList>
    </citation>
    <scope>NUCLEOTIDE SEQUENCE [LARGE SCALE GENOMIC DNA]</scope>
    <source>
        <strain evidence="3">F 1598</strain>
    </source>
</reference>
<dbReference type="InParanoid" id="A0A0C3AQX0"/>